<evidence type="ECO:0000259" key="1">
    <source>
        <dbReference type="PROSITE" id="PS50883"/>
    </source>
</evidence>
<dbReference type="AlphaFoldDB" id="A0A173WDL5"/>
<proteinExistence type="predicted"/>
<dbReference type="RefSeq" id="WP_055160002.1">
    <property type="nucleotide sequence ID" value="NZ_CABIWZ010000001.1"/>
</dbReference>
<dbReference type="eggNOG" id="COG2200">
    <property type="taxonomic scope" value="Bacteria"/>
</dbReference>
<dbReference type="Gene3D" id="3.30.70.270">
    <property type="match status" value="1"/>
</dbReference>
<dbReference type="PROSITE" id="PS50887">
    <property type="entry name" value="GGDEF"/>
    <property type="match status" value="1"/>
</dbReference>
<dbReference type="PANTHER" id="PTHR33121">
    <property type="entry name" value="CYCLIC DI-GMP PHOSPHODIESTERASE PDEF"/>
    <property type="match status" value="1"/>
</dbReference>
<dbReference type="EMBL" id="CYYU01000001">
    <property type="protein sequence ID" value="CUN37629.1"/>
    <property type="molecule type" value="Genomic_DNA"/>
</dbReference>
<dbReference type="SMART" id="SM00267">
    <property type="entry name" value="GGDEF"/>
    <property type="match status" value="1"/>
</dbReference>
<dbReference type="SUPFAM" id="SSF55073">
    <property type="entry name" value="Nucleotide cyclase"/>
    <property type="match status" value="1"/>
</dbReference>
<gene>
    <name evidence="3" type="primary">gmr_1</name>
    <name evidence="3" type="ORF">ERS852385_00207</name>
</gene>
<dbReference type="InterPro" id="IPR000160">
    <property type="entry name" value="GGDEF_dom"/>
</dbReference>
<keyword evidence="4" id="KW-1185">Reference proteome</keyword>
<dbReference type="SUPFAM" id="SSF55785">
    <property type="entry name" value="PYP-like sensor domain (PAS domain)"/>
    <property type="match status" value="1"/>
</dbReference>
<dbReference type="GO" id="GO:0071111">
    <property type="term" value="F:cyclic-guanylate-specific phosphodiesterase activity"/>
    <property type="evidence" value="ECO:0007669"/>
    <property type="project" value="UniProtKB-EC"/>
</dbReference>
<sequence length="683" mass="78407">MESTNVSDEVLNLMPGAVALFRADESIFCANEAMQDMYDCQSQREFFELTGASFRGMVLPEHYESIAMMVEKAMQHGSALQGGLPVSYSYLSFCICTKTGRFRSVEGSIRRVCHRGVWLWSLLLVDVYARFLAVERDALTNLMGRHLFFSKVSEREEADRAEGVYGRDALAYFNLTNFKQYNATYGAEGGDDFLRKIATVLRHTFPDAPLARMSSDIFMALVPAGDAQSRIEEAVQEVNGLLEGENTYLHAGIRYFSPQERVPVSMACEQAKAACDSIKKERSRAYCIFSEHLRQELEIRSYVISHIDEAVENGYIEIYYQPVVRTLTGKLAGMEALARWRDPVYGFLRPDQFIPVLEEERLIDKLDRYVIRECGRQLRRQIDAHRPIVPISFNVSRMDFQLMDVLSEIEAVVRENELPRDYLRIEITETAMVQDSDKILKMIDRFRGNGYSVWLDDFGSGYSSLNVLKDYHFDELKIDMEFLRAFNDTSRKIITSVVMMAKAIGIHTLAEGVETREQVRFLRSIGCEKIQGYHYGRPMPYDELLVHCQERHLRAETREEARIYEKAGLFNVIMASPVALFLDDGRNLYMAYENDAYRKVMKGVGISGRRAVNWIIHSLDDARKERLRAYADRVTRNRPCKVSETFLLDGRRLRVRAKTLAGLPGFHIHMAEIVDLTRDADSL</sequence>
<dbReference type="InterPro" id="IPR029787">
    <property type="entry name" value="Nucleotide_cyclase"/>
</dbReference>
<organism evidence="3 4">
    <name type="scientific">Mitsuokella jalaludinii</name>
    <dbReference type="NCBI Taxonomy" id="187979"/>
    <lineage>
        <taxon>Bacteria</taxon>
        <taxon>Bacillati</taxon>
        <taxon>Bacillota</taxon>
        <taxon>Negativicutes</taxon>
        <taxon>Selenomonadales</taxon>
        <taxon>Selenomonadaceae</taxon>
        <taxon>Mitsuokella</taxon>
    </lineage>
</organism>
<dbReference type="InterPro" id="IPR001633">
    <property type="entry name" value="EAL_dom"/>
</dbReference>
<dbReference type="EC" id="3.1.4.52" evidence="3"/>
<feature type="domain" description="EAL" evidence="1">
    <location>
        <begin position="300"/>
        <end position="552"/>
    </location>
</feature>
<dbReference type="CDD" id="cd01948">
    <property type="entry name" value="EAL"/>
    <property type="match status" value="1"/>
</dbReference>
<accession>A0A173WDL5</accession>
<dbReference type="InterPro" id="IPR035919">
    <property type="entry name" value="EAL_sf"/>
</dbReference>
<name>A0A173WDL5_9FIRM</name>
<dbReference type="Gene3D" id="3.20.20.450">
    <property type="entry name" value="EAL domain"/>
    <property type="match status" value="1"/>
</dbReference>
<evidence type="ECO:0000313" key="3">
    <source>
        <dbReference type="EMBL" id="CUN37629.1"/>
    </source>
</evidence>
<evidence type="ECO:0000313" key="4">
    <source>
        <dbReference type="Proteomes" id="UP000095546"/>
    </source>
</evidence>
<dbReference type="PANTHER" id="PTHR33121:SF70">
    <property type="entry name" value="SIGNALING PROTEIN YKOW"/>
    <property type="match status" value="1"/>
</dbReference>
<dbReference type="Pfam" id="PF00990">
    <property type="entry name" value="GGDEF"/>
    <property type="match status" value="1"/>
</dbReference>
<dbReference type="OrthoDB" id="9805474at2"/>
<dbReference type="InterPro" id="IPR043128">
    <property type="entry name" value="Rev_trsase/Diguanyl_cyclase"/>
</dbReference>
<dbReference type="InterPro" id="IPR050706">
    <property type="entry name" value="Cyclic-di-GMP_PDE-like"/>
</dbReference>
<keyword evidence="3" id="KW-0378">Hydrolase</keyword>
<dbReference type="SMART" id="SM00052">
    <property type="entry name" value="EAL"/>
    <property type="match status" value="1"/>
</dbReference>
<feature type="domain" description="GGDEF" evidence="2">
    <location>
        <begin position="166"/>
        <end position="291"/>
    </location>
</feature>
<reference evidence="3 4" key="1">
    <citation type="submission" date="2015-09" db="EMBL/GenBank/DDBJ databases">
        <authorList>
            <consortium name="Pathogen Informatics"/>
        </authorList>
    </citation>
    <scope>NUCLEOTIDE SEQUENCE [LARGE SCALE GENOMIC DNA]</scope>
    <source>
        <strain evidence="3 4">2789STDY5608828</strain>
    </source>
</reference>
<dbReference type="STRING" id="187979.ERS852385_00207"/>
<dbReference type="InterPro" id="IPR035965">
    <property type="entry name" value="PAS-like_dom_sf"/>
</dbReference>
<dbReference type="PROSITE" id="PS50883">
    <property type="entry name" value="EAL"/>
    <property type="match status" value="1"/>
</dbReference>
<dbReference type="SUPFAM" id="SSF141868">
    <property type="entry name" value="EAL domain-like"/>
    <property type="match status" value="1"/>
</dbReference>
<dbReference type="Proteomes" id="UP000095546">
    <property type="component" value="Unassembled WGS sequence"/>
</dbReference>
<dbReference type="Pfam" id="PF00563">
    <property type="entry name" value="EAL"/>
    <property type="match status" value="1"/>
</dbReference>
<evidence type="ECO:0000259" key="2">
    <source>
        <dbReference type="PROSITE" id="PS50887"/>
    </source>
</evidence>
<protein>
    <submittedName>
        <fullName evidence="3">Cyclic di-GMP phosphodiesterase Gmr</fullName>
        <ecNumber evidence="3">3.1.4.52</ecNumber>
    </submittedName>
</protein>